<dbReference type="Proteomes" id="UP001165121">
    <property type="component" value="Unassembled WGS sequence"/>
</dbReference>
<keyword evidence="2" id="KW-1185">Reference proteome</keyword>
<comment type="caution">
    <text evidence="1">The sequence shown here is derived from an EMBL/GenBank/DDBJ whole genome shotgun (WGS) entry which is preliminary data.</text>
</comment>
<reference evidence="1" key="1">
    <citation type="submission" date="2023-04" db="EMBL/GenBank/DDBJ databases">
        <title>Phytophthora fragariaefolia NBRC 109709.</title>
        <authorList>
            <person name="Ichikawa N."/>
            <person name="Sato H."/>
            <person name="Tonouchi N."/>
        </authorList>
    </citation>
    <scope>NUCLEOTIDE SEQUENCE</scope>
    <source>
        <strain evidence="1">NBRC 109709</strain>
    </source>
</reference>
<protein>
    <submittedName>
        <fullName evidence="1">Unnamed protein product</fullName>
    </submittedName>
</protein>
<gene>
    <name evidence="1" type="ORF">Pfra01_002587800</name>
</gene>
<name>A0A9W6Y8X7_9STRA</name>
<evidence type="ECO:0000313" key="1">
    <source>
        <dbReference type="EMBL" id="GMF59741.1"/>
    </source>
</evidence>
<organism evidence="1 2">
    <name type="scientific">Phytophthora fragariaefolia</name>
    <dbReference type="NCBI Taxonomy" id="1490495"/>
    <lineage>
        <taxon>Eukaryota</taxon>
        <taxon>Sar</taxon>
        <taxon>Stramenopiles</taxon>
        <taxon>Oomycota</taxon>
        <taxon>Peronosporomycetes</taxon>
        <taxon>Peronosporales</taxon>
        <taxon>Peronosporaceae</taxon>
        <taxon>Phytophthora</taxon>
    </lineage>
</organism>
<evidence type="ECO:0000313" key="2">
    <source>
        <dbReference type="Proteomes" id="UP001165121"/>
    </source>
</evidence>
<proteinExistence type="predicted"/>
<accession>A0A9W6Y8X7</accession>
<sequence length="124" mass="13274">MQTLRSLLSRAWRTPSEEVSTDVDTKPASVAFGTPEPRASIFTIIRWSWFIPKSHSHLTTQGAMARSALGSDVGHGDAALAVSGGTAAQGEPVDDRQERAAAPEAMQCEYEAVCVFENLILGSL</sequence>
<dbReference type="AlphaFoldDB" id="A0A9W6Y8X7"/>
<dbReference type="EMBL" id="BSXT01005102">
    <property type="protein sequence ID" value="GMF59741.1"/>
    <property type="molecule type" value="Genomic_DNA"/>
</dbReference>